<evidence type="ECO:0000313" key="2">
    <source>
        <dbReference type="EMBL" id="KAF5890085.1"/>
    </source>
</evidence>
<sequence>FIRSEAWCRMEEASCSRQSRIDYWLISKTLNISLSGGPDSPVSLSGGPVLPESPIAGPVLPEIPERHEPPPHSDLDDFVVSPPPGFEDSNCDNCEYVC</sequence>
<dbReference type="Proteomes" id="UP000727407">
    <property type="component" value="Unassembled WGS sequence"/>
</dbReference>
<evidence type="ECO:0000256" key="1">
    <source>
        <dbReference type="SAM" id="MobiDB-lite"/>
    </source>
</evidence>
<name>A0A8J4X9X7_CLAMG</name>
<proteinExistence type="predicted"/>
<reference evidence="2" key="1">
    <citation type="submission" date="2020-07" db="EMBL/GenBank/DDBJ databases">
        <title>Clarias magur genome sequencing, assembly and annotation.</title>
        <authorList>
            <person name="Kushwaha B."/>
            <person name="Kumar R."/>
            <person name="Das P."/>
            <person name="Joshi C.G."/>
            <person name="Kumar D."/>
            <person name="Nagpure N.S."/>
            <person name="Pandey M."/>
            <person name="Agarwal S."/>
            <person name="Srivastava S."/>
            <person name="Singh M."/>
            <person name="Sahoo L."/>
            <person name="Jayasankar P."/>
            <person name="Meher P.K."/>
            <person name="Koringa P.G."/>
            <person name="Iquebal M.A."/>
            <person name="Das S.P."/>
            <person name="Bit A."/>
            <person name="Patnaik S."/>
            <person name="Patel N."/>
            <person name="Shah T.M."/>
            <person name="Hinsu A."/>
            <person name="Jena J.K."/>
        </authorList>
    </citation>
    <scope>NUCLEOTIDE SEQUENCE</scope>
    <source>
        <strain evidence="2">CIFAMagur01</strain>
        <tissue evidence="2">Testis</tissue>
    </source>
</reference>
<keyword evidence="3" id="KW-1185">Reference proteome</keyword>
<gene>
    <name evidence="2" type="primary">cbr1</name>
    <name evidence="2" type="ORF">DAT39_020214</name>
</gene>
<feature type="non-terminal residue" evidence="2">
    <location>
        <position position="1"/>
    </location>
</feature>
<protein>
    <submittedName>
        <fullName evidence="2">Large tegument protein deneddylase</fullName>
    </submittedName>
</protein>
<organism evidence="2 3">
    <name type="scientific">Clarias magur</name>
    <name type="common">Asian catfish</name>
    <name type="synonym">Macropteronotus magur</name>
    <dbReference type="NCBI Taxonomy" id="1594786"/>
    <lineage>
        <taxon>Eukaryota</taxon>
        <taxon>Metazoa</taxon>
        <taxon>Chordata</taxon>
        <taxon>Craniata</taxon>
        <taxon>Vertebrata</taxon>
        <taxon>Euteleostomi</taxon>
        <taxon>Actinopterygii</taxon>
        <taxon>Neopterygii</taxon>
        <taxon>Teleostei</taxon>
        <taxon>Ostariophysi</taxon>
        <taxon>Siluriformes</taxon>
        <taxon>Clariidae</taxon>
        <taxon>Clarias</taxon>
    </lineage>
</organism>
<feature type="region of interest" description="Disordered" evidence="1">
    <location>
        <begin position="41"/>
        <end position="84"/>
    </location>
</feature>
<feature type="non-terminal residue" evidence="2">
    <location>
        <position position="98"/>
    </location>
</feature>
<dbReference type="EMBL" id="QNUK01000728">
    <property type="protein sequence ID" value="KAF5890085.1"/>
    <property type="molecule type" value="Genomic_DNA"/>
</dbReference>
<dbReference type="AlphaFoldDB" id="A0A8J4X9X7"/>
<comment type="caution">
    <text evidence="2">The sequence shown here is derived from an EMBL/GenBank/DDBJ whole genome shotgun (WGS) entry which is preliminary data.</text>
</comment>
<evidence type="ECO:0000313" key="3">
    <source>
        <dbReference type="Proteomes" id="UP000727407"/>
    </source>
</evidence>
<accession>A0A8J4X9X7</accession>
<feature type="compositionally biased region" description="Basic and acidic residues" evidence="1">
    <location>
        <begin position="63"/>
        <end position="75"/>
    </location>
</feature>